<dbReference type="PANTHER" id="PTHR41271">
    <property type="entry name" value="DUF402 DOMAIN-CONTAINING PROTEIN"/>
    <property type="match status" value="1"/>
</dbReference>
<dbReference type="Proteomes" id="UP000679779">
    <property type="component" value="Unassembled WGS sequence"/>
</dbReference>
<evidence type="ECO:0000259" key="1">
    <source>
        <dbReference type="Pfam" id="PF04167"/>
    </source>
</evidence>
<feature type="domain" description="DUF402" evidence="1">
    <location>
        <begin position="55"/>
        <end position="133"/>
    </location>
</feature>
<dbReference type="RefSeq" id="WP_236575553.1">
    <property type="nucleotide sequence ID" value="NZ_BORQ01000002.1"/>
</dbReference>
<comment type="caution">
    <text evidence="2">The sequence shown here is derived from an EMBL/GenBank/DDBJ whole genome shotgun (WGS) entry which is preliminary data.</text>
</comment>
<dbReference type="Gene3D" id="2.40.380.10">
    <property type="entry name" value="FomD-like"/>
    <property type="match status" value="1"/>
</dbReference>
<reference evidence="2" key="1">
    <citation type="submission" date="2021-03" db="EMBL/GenBank/DDBJ databases">
        <title>Antimicrobial resistance genes in bacteria isolated from Japanese honey, and their potential for conferring macrolide and lincosamide resistance in the American foulbrood pathogen Paenibacillus larvae.</title>
        <authorList>
            <person name="Okamoto M."/>
            <person name="Kumagai M."/>
            <person name="Kanamori H."/>
            <person name="Takamatsu D."/>
        </authorList>
    </citation>
    <scope>NUCLEOTIDE SEQUENCE</scope>
    <source>
        <strain evidence="2">J2TS6</strain>
    </source>
</reference>
<organism evidence="2 3">
    <name type="scientific">Paenibacillus albilobatus</name>
    <dbReference type="NCBI Taxonomy" id="2716884"/>
    <lineage>
        <taxon>Bacteria</taxon>
        <taxon>Bacillati</taxon>
        <taxon>Bacillota</taxon>
        <taxon>Bacilli</taxon>
        <taxon>Bacillales</taxon>
        <taxon>Paenibacillaceae</taxon>
        <taxon>Paenibacillus</taxon>
    </lineage>
</organism>
<name>A0A920C9C5_9BACL</name>
<dbReference type="AlphaFoldDB" id="A0A920C9C5"/>
<dbReference type="PANTHER" id="PTHR41271:SF1">
    <property type="entry name" value="DUF402 DOMAIN-CONTAINING PROTEIN"/>
    <property type="match status" value="1"/>
</dbReference>
<proteinExistence type="predicted"/>
<dbReference type="EMBL" id="BORQ01000002">
    <property type="protein sequence ID" value="GIO30940.1"/>
    <property type="molecule type" value="Genomic_DNA"/>
</dbReference>
<sequence length="174" mass="20044">MPTPSIPKKGRHIIERKIRYDNTTVDHHCELLKMELPKIVLLHKVDKSFTMQAGVRELTIPAGCYTFAYYWVDRPYNLYFWRDSKGQYIGSYFNIVRNTAVTEEAVIFEDLIIDLLVLPDGEYFVLDENELPEPLHRFEGGGVQDALQSLIGRMDGIIRDAMTETELLGAELYG</sequence>
<evidence type="ECO:0000313" key="3">
    <source>
        <dbReference type="Proteomes" id="UP000679779"/>
    </source>
</evidence>
<gene>
    <name evidence="2" type="ORF">J2TS6_20810</name>
</gene>
<keyword evidence="3" id="KW-1185">Reference proteome</keyword>
<protein>
    <recommendedName>
        <fullName evidence="1">DUF402 domain-containing protein</fullName>
    </recommendedName>
</protein>
<accession>A0A920C9C5</accession>
<evidence type="ECO:0000313" key="2">
    <source>
        <dbReference type="EMBL" id="GIO30940.1"/>
    </source>
</evidence>
<dbReference type="SUPFAM" id="SSF159234">
    <property type="entry name" value="FomD-like"/>
    <property type="match status" value="1"/>
</dbReference>
<dbReference type="InterPro" id="IPR035930">
    <property type="entry name" value="FomD-like_sf"/>
</dbReference>
<dbReference type="Pfam" id="PF04167">
    <property type="entry name" value="DUF402"/>
    <property type="match status" value="1"/>
</dbReference>
<dbReference type="InterPro" id="IPR007295">
    <property type="entry name" value="DUF402"/>
</dbReference>